<evidence type="ECO:0000313" key="2">
    <source>
        <dbReference type="EMBL" id="KCZ71782.1"/>
    </source>
</evidence>
<dbReference type="GO" id="GO:0016740">
    <property type="term" value="F:transferase activity"/>
    <property type="evidence" value="ECO:0007669"/>
    <property type="project" value="UniProtKB-KW"/>
</dbReference>
<evidence type="ECO:0000313" key="3">
    <source>
        <dbReference type="Proteomes" id="UP000027153"/>
    </source>
</evidence>
<name>A0A062V343_9EURY</name>
<dbReference type="AlphaFoldDB" id="A0A062V343"/>
<dbReference type="Pfam" id="PF04230">
    <property type="entry name" value="PS_pyruv_trans"/>
    <property type="match status" value="1"/>
</dbReference>
<proteinExistence type="predicted"/>
<dbReference type="InterPro" id="IPR007345">
    <property type="entry name" value="Polysacch_pyruvyl_Trfase"/>
</dbReference>
<keyword evidence="3" id="KW-1185">Reference proteome</keyword>
<organism evidence="2 3">
    <name type="scientific">Candidatus Methanoperedens nitratireducens</name>
    <dbReference type="NCBI Taxonomy" id="1392998"/>
    <lineage>
        <taxon>Archaea</taxon>
        <taxon>Methanobacteriati</taxon>
        <taxon>Methanobacteriota</taxon>
        <taxon>Stenosarchaea group</taxon>
        <taxon>Methanomicrobia</taxon>
        <taxon>Methanosarcinales</taxon>
        <taxon>ANME-2 cluster</taxon>
        <taxon>Candidatus Methanoperedentaceae</taxon>
        <taxon>Candidatus Methanoperedens</taxon>
    </lineage>
</organism>
<evidence type="ECO:0000259" key="1">
    <source>
        <dbReference type="Pfam" id="PF04230"/>
    </source>
</evidence>
<protein>
    <submittedName>
        <fullName evidence="2">Polysaccharide pyruvyl transferase</fullName>
    </submittedName>
</protein>
<reference evidence="2 3" key="1">
    <citation type="journal article" date="2013" name="Nature">
        <title>Anaerobic oxidation of methane coupled to nitrate reduction in a novel archaeal lineage.</title>
        <authorList>
            <person name="Haroon M.F."/>
            <person name="Hu S."/>
            <person name="Shi Y."/>
            <person name="Imelfort M."/>
            <person name="Keller J."/>
            <person name="Hugenholtz P."/>
            <person name="Yuan Z."/>
            <person name="Tyson G.W."/>
        </authorList>
    </citation>
    <scope>NUCLEOTIDE SEQUENCE [LARGE SCALE GENOMIC DNA]</scope>
    <source>
        <strain evidence="2 3">ANME-2d</strain>
    </source>
</reference>
<sequence>MSRLTASIKKSDLRKKKEADIIRAYWWSGERNRNFGDALSPYLVEKISHKKPVLCSKHCSKEYYIVTGSVIGAANKNAIIWGAGILYRYEKIKKPKKIFAVRGPLTRKRLLESGYECPEVYGDPALLLPRLYTPKTKKQYDLGIIPHYVDYNRVKNEIDTGDALIINLLDPIEQVIDSVYSCKRTVSSSLHGIITSHTYGVPSVWVEFSNRLVGDGTKFNDYFLSVNIEPYKPFNFKNQIPSTDELISIADKGTNELCIDLDKLMDSCPFK</sequence>
<dbReference type="EMBL" id="JMIY01000004">
    <property type="protein sequence ID" value="KCZ71782.1"/>
    <property type="molecule type" value="Genomic_DNA"/>
</dbReference>
<feature type="domain" description="Polysaccharide pyruvyl transferase" evidence="1">
    <location>
        <begin position="69"/>
        <end position="207"/>
    </location>
</feature>
<comment type="caution">
    <text evidence="2">The sequence shown here is derived from an EMBL/GenBank/DDBJ whole genome shotgun (WGS) entry which is preliminary data.</text>
</comment>
<gene>
    <name evidence="2" type="ORF">ANME2D_01837</name>
</gene>
<dbReference type="RefSeq" id="WP_052368740.1">
    <property type="nucleotide sequence ID" value="NZ_JMIY01000004.1"/>
</dbReference>
<accession>A0A062V343</accession>
<keyword evidence="2" id="KW-0808">Transferase</keyword>
<dbReference type="OrthoDB" id="142602at2157"/>
<dbReference type="Proteomes" id="UP000027153">
    <property type="component" value="Unassembled WGS sequence"/>
</dbReference>